<dbReference type="PROSITE" id="PS51318">
    <property type="entry name" value="TAT"/>
    <property type="match status" value="1"/>
</dbReference>
<feature type="chain" id="PRO_5020891836" description="Glycosyl hydrolase family 43" evidence="1">
    <location>
        <begin position="33"/>
        <end position="352"/>
    </location>
</feature>
<dbReference type="InterPro" id="IPR006311">
    <property type="entry name" value="TAT_signal"/>
</dbReference>
<dbReference type="AlphaFoldDB" id="A0A4V6PCP8"/>
<reference evidence="2 3" key="1">
    <citation type="submission" date="2019-03" db="EMBL/GenBank/DDBJ databases">
        <title>Draft genome sequences of novel Actinobacteria.</title>
        <authorList>
            <person name="Sahin N."/>
            <person name="Ay H."/>
            <person name="Saygin H."/>
        </authorList>
    </citation>
    <scope>NUCLEOTIDE SEQUENCE [LARGE SCALE GENOMIC DNA]</scope>
    <source>
        <strain evidence="2 3">KC310</strain>
    </source>
</reference>
<gene>
    <name evidence="2" type="ORF">E1292_14715</name>
</gene>
<proteinExistence type="predicted"/>
<dbReference type="InterPro" id="IPR023296">
    <property type="entry name" value="Glyco_hydro_beta-prop_sf"/>
</dbReference>
<protein>
    <recommendedName>
        <fullName evidence="4">Glycosyl hydrolase family 43</fullName>
    </recommendedName>
</protein>
<keyword evidence="1" id="KW-0732">Signal</keyword>
<dbReference type="EMBL" id="SMKO01000030">
    <property type="protein sequence ID" value="TDD06806.1"/>
    <property type="molecule type" value="Genomic_DNA"/>
</dbReference>
<accession>A0A4V6PCP8</accession>
<name>A0A4V6PCP8_9ACTN</name>
<keyword evidence="3" id="KW-1185">Reference proteome</keyword>
<dbReference type="RefSeq" id="WP_132595697.1">
    <property type="nucleotide sequence ID" value="NZ_SMKO01000030.1"/>
</dbReference>
<evidence type="ECO:0000313" key="3">
    <source>
        <dbReference type="Proteomes" id="UP000295258"/>
    </source>
</evidence>
<dbReference type="Proteomes" id="UP000295258">
    <property type="component" value="Unassembled WGS sequence"/>
</dbReference>
<feature type="signal peptide" evidence="1">
    <location>
        <begin position="1"/>
        <end position="32"/>
    </location>
</feature>
<dbReference type="Gene3D" id="2.115.10.20">
    <property type="entry name" value="Glycosyl hydrolase domain, family 43"/>
    <property type="match status" value="1"/>
</dbReference>
<organism evidence="2 3">
    <name type="scientific">Nonomuraea deserti</name>
    <dbReference type="NCBI Taxonomy" id="1848322"/>
    <lineage>
        <taxon>Bacteria</taxon>
        <taxon>Bacillati</taxon>
        <taxon>Actinomycetota</taxon>
        <taxon>Actinomycetes</taxon>
        <taxon>Streptosporangiales</taxon>
        <taxon>Streptosporangiaceae</taxon>
        <taxon>Nonomuraea</taxon>
    </lineage>
</organism>
<comment type="caution">
    <text evidence="2">The sequence shown here is derived from an EMBL/GenBank/DDBJ whole genome shotgun (WGS) entry which is preliminary data.</text>
</comment>
<dbReference type="SUPFAM" id="SSF75005">
    <property type="entry name" value="Arabinanase/levansucrase/invertase"/>
    <property type="match status" value="1"/>
</dbReference>
<evidence type="ECO:0000313" key="2">
    <source>
        <dbReference type="EMBL" id="TDD06806.1"/>
    </source>
</evidence>
<evidence type="ECO:0008006" key="4">
    <source>
        <dbReference type="Google" id="ProtNLM"/>
    </source>
</evidence>
<sequence length="352" mass="38088">MHRPYGQDLSRRTLLASAVTLGLTASAPPAAATELSTIVAGNKTPILGGADRIGIAHLRNLDTVADVSVARLDGHWWMVLGATSGESPVVGLCSARLPRGAALDSPDWMIDTEPDDSAVAAALAPPPPTGAWDATGYHCPVHVRAGGVRRIYYASTPSRTLYGPYQIGCLEWDGKRWHRRPEPVFTAALPWERGTVLEPNVVHAHGLWRLYYATGLTATDNPVIGYAESRDGLTGWRSRRVELATDEFDAAIAPATGGYHRVTARQPAHRPLLPSDGLWWSNATRLDRPHWTPQVQLVSSTDDTPWHQGGVWKPSVVPAPARPGHGHVFFNGATYTANGPTFTVGRVTYRTT</sequence>
<evidence type="ECO:0000256" key="1">
    <source>
        <dbReference type="SAM" id="SignalP"/>
    </source>
</evidence>